<dbReference type="Pfam" id="PF03929">
    <property type="entry name" value="PepSY_TM"/>
    <property type="match status" value="1"/>
</dbReference>
<reference evidence="2 3" key="1">
    <citation type="submission" date="2019-03" db="EMBL/GenBank/DDBJ databases">
        <title>San Antonio Military Medical Center submission to MRSN (WRAIR), pending publication.</title>
        <authorList>
            <person name="Blyth D.M."/>
            <person name="Mccarthy S.L."/>
            <person name="Schall S.E."/>
            <person name="Stam J.A."/>
            <person name="Ong A.C."/>
            <person name="Mcgann P.T."/>
        </authorList>
    </citation>
    <scope>NUCLEOTIDE SEQUENCE [LARGE SCALE GENOMIC DNA]</scope>
    <source>
        <strain evidence="2 3">MRSN571793</strain>
    </source>
</reference>
<dbReference type="AlphaFoldDB" id="A0A4Y8KX48"/>
<dbReference type="PANTHER" id="PTHR34219">
    <property type="entry name" value="IRON-REGULATED INNER MEMBRANE PROTEIN-RELATED"/>
    <property type="match status" value="1"/>
</dbReference>
<dbReference type="InterPro" id="IPR005625">
    <property type="entry name" value="PepSY-ass_TM"/>
</dbReference>
<dbReference type="Proteomes" id="UP000297861">
    <property type="component" value="Unassembled WGS sequence"/>
</dbReference>
<keyword evidence="1" id="KW-0472">Membrane</keyword>
<sequence length="369" mass="41757">MTTRKFFKKVHLWLSIPVGLIITIICITGAILTFETEILELKYPDRYFVKESNKEKIPLPELIPIISDQLKEKDNAIASIKITSDPQRTYTVGLQKGMRSSAFVDPYTGKITGTYNFKDSSFSTVMSLHRWLLDGTRTWGKYTVGITTILFVFILISGIVWWAPTDRKKWKSRFTIKTTSGAKRFFYDLHLVLGIYACIFLLLCSLTGLMWSFEWYRNGVGTIFGAEKAEQRGGGHGRGGNSDDKKTDINPMTWATAFANIEKRDANYQYITINDGAATVLPKSASHSRATDRYKWNKKNGEVTEISKFGDKTTSSSIMSWAYALHVGAYGGIFTRILTCIACIIGASLPLTGYYIFYRKHLKKKPKRA</sequence>
<comment type="caution">
    <text evidence="2">The sequence shown here is derived from an EMBL/GenBank/DDBJ whole genome shotgun (WGS) entry which is preliminary data.</text>
</comment>
<keyword evidence="1" id="KW-1133">Transmembrane helix</keyword>
<evidence type="ECO:0000313" key="2">
    <source>
        <dbReference type="EMBL" id="TFD94211.1"/>
    </source>
</evidence>
<dbReference type="OrthoDB" id="111691at2"/>
<dbReference type="RefSeq" id="WP_134437166.1">
    <property type="nucleotide sequence ID" value="NZ_JBEBQM010000004.1"/>
</dbReference>
<proteinExistence type="predicted"/>
<feature type="transmembrane region" description="Helical" evidence="1">
    <location>
        <begin position="333"/>
        <end position="358"/>
    </location>
</feature>
<evidence type="ECO:0000313" key="3">
    <source>
        <dbReference type="Proteomes" id="UP000297861"/>
    </source>
</evidence>
<accession>A0A4Y8KX48</accession>
<evidence type="ECO:0000256" key="1">
    <source>
        <dbReference type="SAM" id="Phobius"/>
    </source>
</evidence>
<protein>
    <submittedName>
        <fullName evidence="2">PepSY domain-containing protein</fullName>
    </submittedName>
</protein>
<feature type="transmembrane region" description="Helical" evidence="1">
    <location>
        <begin position="12"/>
        <end position="34"/>
    </location>
</feature>
<feature type="transmembrane region" description="Helical" evidence="1">
    <location>
        <begin position="185"/>
        <end position="211"/>
    </location>
</feature>
<dbReference type="STRING" id="1121485.GCA_000426485_01384"/>
<keyword evidence="1" id="KW-0812">Transmembrane</keyword>
<keyword evidence="3" id="KW-1185">Reference proteome</keyword>
<gene>
    <name evidence="2" type="ORF">E2605_15740</name>
</gene>
<feature type="transmembrane region" description="Helical" evidence="1">
    <location>
        <begin position="142"/>
        <end position="164"/>
    </location>
</feature>
<name>A0A4Y8KX48_9BACT</name>
<dbReference type="EMBL" id="SOML01000011">
    <property type="protein sequence ID" value="TFD94211.1"/>
    <property type="molecule type" value="Genomic_DNA"/>
</dbReference>
<organism evidence="2 3">
    <name type="scientific">Dysgonomonas capnocytophagoides</name>
    <dbReference type="NCBI Taxonomy" id="45254"/>
    <lineage>
        <taxon>Bacteria</taxon>
        <taxon>Pseudomonadati</taxon>
        <taxon>Bacteroidota</taxon>
        <taxon>Bacteroidia</taxon>
        <taxon>Bacteroidales</taxon>
        <taxon>Dysgonomonadaceae</taxon>
        <taxon>Dysgonomonas</taxon>
    </lineage>
</organism>
<dbReference type="PANTHER" id="PTHR34219:SF3">
    <property type="entry name" value="BLL7967 PROTEIN"/>
    <property type="match status" value="1"/>
</dbReference>